<evidence type="ECO:0000256" key="1">
    <source>
        <dbReference type="SAM" id="MobiDB-lite"/>
    </source>
</evidence>
<dbReference type="AlphaFoldDB" id="A0AAW1S866"/>
<name>A0AAW1S866_9CHLO</name>
<evidence type="ECO:0000313" key="3">
    <source>
        <dbReference type="Proteomes" id="UP001445335"/>
    </source>
</evidence>
<dbReference type="Proteomes" id="UP001445335">
    <property type="component" value="Unassembled WGS sequence"/>
</dbReference>
<reference evidence="2 3" key="1">
    <citation type="journal article" date="2024" name="Nat. Commun.">
        <title>Phylogenomics reveals the evolutionary origins of lichenization in chlorophyte algae.</title>
        <authorList>
            <person name="Puginier C."/>
            <person name="Libourel C."/>
            <person name="Otte J."/>
            <person name="Skaloud P."/>
            <person name="Haon M."/>
            <person name="Grisel S."/>
            <person name="Petersen M."/>
            <person name="Berrin J.G."/>
            <person name="Delaux P.M."/>
            <person name="Dal Grande F."/>
            <person name="Keller J."/>
        </authorList>
    </citation>
    <scope>NUCLEOTIDE SEQUENCE [LARGE SCALE GENOMIC DNA]</scope>
    <source>
        <strain evidence="2 3">SAG 245.80</strain>
    </source>
</reference>
<accession>A0AAW1S866</accession>
<keyword evidence="3" id="KW-1185">Reference proteome</keyword>
<organism evidence="2 3">
    <name type="scientific">Elliptochloris bilobata</name>
    <dbReference type="NCBI Taxonomy" id="381761"/>
    <lineage>
        <taxon>Eukaryota</taxon>
        <taxon>Viridiplantae</taxon>
        <taxon>Chlorophyta</taxon>
        <taxon>core chlorophytes</taxon>
        <taxon>Trebouxiophyceae</taxon>
        <taxon>Trebouxiophyceae incertae sedis</taxon>
        <taxon>Elliptochloris clade</taxon>
        <taxon>Elliptochloris</taxon>
    </lineage>
</organism>
<gene>
    <name evidence="2" type="ORF">WJX81_005011</name>
</gene>
<protein>
    <submittedName>
        <fullName evidence="2">Uncharacterized protein</fullName>
    </submittedName>
</protein>
<sequence length="99" mass="10996">MLSKTKGVSVTQERTEGHNLQGRDSTAQYFYRNSMSDPEYSVSDSRHQRAIPRGLVTPTVHVAEGAPHVSTADFPSPLRHSLADPDAFDVDPKFNRKVT</sequence>
<proteinExistence type="predicted"/>
<comment type="caution">
    <text evidence="2">The sequence shown here is derived from an EMBL/GenBank/DDBJ whole genome shotgun (WGS) entry which is preliminary data.</text>
</comment>
<dbReference type="EMBL" id="JALJOU010000009">
    <property type="protein sequence ID" value="KAK9842032.1"/>
    <property type="molecule type" value="Genomic_DNA"/>
</dbReference>
<evidence type="ECO:0000313" key="2">
    <source>
        <dbReference type="EMBL" id="KAK9842032.1"/>
    </source>
</evidence>
<feature type="compositionally biased region" description="Polar residues" evidence="1">
    <location>
        <begin position="1"/>
        <end position="12"/>
    </location>
</feature>
<feature type="region of interest" description="Disordered" evidence="1">
    <location>
        <begin position="1"/>
        <end position="26"/>
    </location>
</feature>